<dbReference type="EMBL" id="CAICTM010001377">
    <property type="protein sequence ID" value="CAB9523117.1"/>
    <property type="molecule type" value="Genomic_DNA"/>
</dbReference>
<evidence type="ECO:0000256" key="1">
    <source>
        <dbReference type="ARBA" id="ARBA00004141"/>
    </source>
</evidence>
<evidence type="ECO:0000313" key="9">
    <source>
        <dbReference type="Proteomes" id="UP001153069"/>
    </source>
</evidence>
<dbReference type="GO" id="GO:0016020">
    <property type="term" value="C:membrane"/>
    <property type="evidence" value="ECO:0007669"/>
    <property type="project" value="UniProtKB-SubCell"/>
</dbReference>
<organism evidence="8 9">
    <name type="scientific">Seminavis robusta</name>
    <dbReference type="NCBI Taxonomy" id="568900"/>
    <lineage>
        <taxon>Eukaryota</taxon>
        <taxon>Sar</taxon>
        <taxon>Stramenopiles</taxon>
        <taxon>Ochrophyta</taxon>
        <taxon>Bacillariophyta</taxon>
        <taxon>Bacillariophyceae</taxon>
        <taxon>Bacillariophycidae</taxon>
        <taxon>Naviculales</taxon>
        <taxon>Naviculaceae</taxon>
        <taxon>Seminavis</taxon>
    </lineage>
</organism>
<accession>A0A9N8EK10</accession>
<gene>
    <name evidence="8" type="ORF">SEMRO_1379_G267690.1</name>
</gene>
<keyword evidence="4 6" id="KW-0472">Membrane</keyword>
<dbReference type="PANTHER" id="PTHR21576">
    <property type="entry name" value="UNCHARACTERIZED NODULIN-LIKE PROTEIN"/>
    <property type="match status" value="1"/>
</dbReference>
<dbReference type="SUPFAM" id="SSF103473">
    <property type="entry name" value="MFS general substrate transporter"/>
    <property type="match status" value="1"/>
</dbReference>
<feature type="transmembrane region" description="Helical" evidence="6">
    <location>
        <begin position="624"/>
        <end position="645"/>
    </location>
</feature>
<dbReference type="Pfam" id="PF06813">
    <property type="entry name" value="Nodulin-like"/>
    <property type="match status" value="1"/>
</dbReference>
<protein>
    <submittedName>
        <fullName evidence="8">Nodulin-like</fullName>
    </submittedName>
</protein>
<keyword evidence="3 6" id="KW-1133">Transmembrane helix</keyword>
<dbReference type="AlphaFoldDB" id="A0A9N8EK10"/>
<dbReference type="PANTHER" id="PTHR21576:SF158">
    <property type="entry name" value="RIBOSOMAL RNA-PROCESSING PROTEIN 12-LIKE CONSERVED DOMAIN-CONTAINING PROTEIN"/>
    <property type="match status" value="1"/>
</dbReference>
<evidence type="ECO:0000313" key="8">
    <source>
        <dbReference type="EMBL" id="CAB9523117.1"/>
    </source>
</evidence>
<dbReference type="Proteomes" id="UP001153069">
    <property type="component" value="Unassembled WGS sequence"/>
</dbReference>
<evidence type="ECO:0000256" key="2">
    <source>
        <dbReference type="ARBA" id="ARBA00022692"/>
    </source>
</evidence>
<keyword evidence="9" id="KW-1185">Reference proteome</keyword>
<feature type="transmembrane region" description="Helical" evidence="6">
    <location>
        <begin position="285"/>
        <end position="311"/>
    </location>
</feature>
<feature type="region of interest" description="Disordered" evidence="5">
    <location>
        <begin position="320"/>
        <end position="424"/>
    </location>
</feature>
<dbReference type="InterPro" id="IPR010658">
    <property type="entry name" value="Nodulin-like"/>
</dbReference>
<feature type="transmembrane region" description="Helical" evidence="6">
    <location>
        <begin position="518"/>
        <end position="537"/>
    </location>
</feature>
<feature type="transmembrane region" description="Helical" evidence="6">
    <location>
        <begin position="203"/>
        <end position="225"/>
    </location>
</feature>
<feature type="domain" description="Nodulin-like" evidence="7">
    <location>
        <begin position="39"/>
        <end position="272"/>
    </location>
</feature>
<evidence type="ECO:0000259" key="7">
    <source>
        <dbReference type="Pfam" id="PF06813"/>
    </source>
</evidence>
<dbReference type="OrthoDB" id="410267at2759"/>
<reference evidence="8" key="1">
    <citation type="submission" date="2020-06" db="EMBL/GenBank/DDBJ databases">
        <authorList>
            <consortium name="Plant Systems Biology data submission"/>
        </authorList>
    </citation>
    <scope>NUCLEOTIDE SEQUENCE</scope>
    <source>
        <strain evidence="8">D6</strain>
    </source>
</reference>
<evidence type="ECO:0000256" key="5">
    <source>
        <dbReference type="SAM" id="MobiDB-lite"/>
    </source>
</evidence>
<comment type="caution">
    <text evidence="8">The sequence shown here is derived from an EMBL/GenBank/DDBJ whole genome shotgun (WGS) entry which is preliminary data.</text>
</comment>
<feature type="transmembrane region" description="Helical" evidence="6">
    <location>
        <begin position="102"/>
        <end position="121"/>
    </location>
</feature>
<feature type="transmembrane region" description="Helical" evidence="6">
    <location>
        <begin position="133"/>
        <end position="160"/>
    </location>
</feature>
<evidence type="ECO:0000256" key="3">
    <source>
        <dbReference type="ARBA" id="ARBA00022989"/>
    </source>
</evidence>
<dbReference type="InterPro" id="IPR036259">
    <property type="entry name" value="MFS_trans_sf"/>
</dbReference>
<feature type="transmembrane region" description="Helical" evidence="6">
    <location>
        <begin position="246"/>
        <end position="265"/>
    </location>
</feature>
<evidence type="ECO:0000256" key="6">
    <source>
        <dbReference type="SAM" id="Phobius"/>
    </source>
</evidence>
<feature type="transmembrane region" description="Helical" evidence="6">
    <location>
        <begin position="432"/>
        <end position="455"/>
    </location>
</feature>
<feature type="transmembrane region" description="Helical" evidence="6">
    <location>
        <begin position="543"/>
        <end position="569"/>
    </location>
</feature>
<name>A0A9N8EK10_9STRA</name>
<feature type="transmembrane region" description="Helical" evidence="6">
    <location>
        <begin position="181"/>
        <end position="197"/>
    </location>
</feature>
<sequence>MVVIKSPASPYYSPYHAGALPTNTTNKNSNGISNIGILVTAFLAILATGGPTYSFGVYAETLKATFSLTQSELDTLGAASFAAGLISWIPGLLVDAWGPRQALLWGGAMQSFGLACYWMAAKWGNDVILEATGMTSIIPILCGLSILIFTSNNMVIGGVFKSIVTSCELGTKGNAVGAAKAYLGLGAGVFSSLFHAIKTSSDLDFLAMSSVCAIVAIVLPAALALPTQQLLDKKGTKDDSTNQHYHVIYVGLLALSMVVVGSSALTLFSHQSNSSTTKGFQIPDWLHGVVILSFWIGPVLGLFLVPTSTALQESHRKQFQRSQSSIRRRVRSAMERDTSAGTLAQNKGERMMLLPPSNNNSQANKMVYHDGDNDDGETNIGLPTTSDDKQVSWRPDNDDKQMSWRDDDDDDEFLETPQPIPDRTLPEMLQTLPAWLFLGASTMLVGAGTMLTINMGQLVQSSLSAEDDQTNPQQTAAACLAMFSVSQALARVTAGAVSEAALQWKTTLFGIRRGVPRPAFLVLSCAFAVAGHAIMAMTTSSNLLLFVLGIVLTGISFGMLWPLMVLVVGDLFGTVNHGANYMFADGFTCAVGTLSIAKFLTQFVYEQHIEGDETTCFGEECFRITHAIISGLCLISMFACVALLYMTRSSYGTLLDER</sequence>
<feature type="transmembrane region" description="Helical" evidence="6">
    <location>
        <begin position="76"/>
        <end position="95"/>
    </location>
</feature>
<feature type="compositionally biased region" description="Basic and acidic residues" evidence="5">
    <location>
        <begin position="386"/>
        <end position="405"/>
    </location>
</feature>
<evidence type="ECO:0000256" key="4">
    <source>
        <dbReference type="ARBA" id="ARBA00023136"/>
    </source>
</evidence>
<feature type="transmembrane region" description="Helical" evidence="6">
    <location>
        <begin position="35"/>
        <end position="56"/>
    </location>
</feature>
<keyword evidence="2 6" id="KW-0812">Transmembrane</keyword>
<proteinExistence type="predicted"/>
<comment type="subcellular location">
    <subcellularLocation>
        <location evidence="1">Membrane</location>
        <topology evidence="1">Multi-pass membrane protein</topology>
    </subcellularLocation>
</comment>